<name>A7GYL7_CAMC5</name>
<evidence type="ECO:0008006" key="3">
    <source>
        <dbReference type="Google" id="ProtNLM"/>
    </source>
</evidence>
<dbReference type="Pfam" id="PF13646">
    <property type="entry name" value="HEAT_2"/>
    <property type="match status" value="1"/>
</dbReference>
<dbReference type="Gene3D" id="1.25.10.10">
    <property type="entry name" value="Leucine-rich Repeat Variant"/>
    <property type="match status" value="1"/>
</dbReference>
<keyword evidence="2" id="KW-1185">Reference proteome</keyword>
<reference evidence="1" key="1">
    <citation type="submission" date="2016-07" db="EMBL/GenBank/DDBJ databases">
        <title>Comparative genomics of the Campylobacter concisus group.</title>
        <authorList>
            <person name="Miller W.G."/>
            <person name="Yee E."/>
            <person name="Chapman M.H."/>
            <person name="Huynh S."/>
            <person name="Bono J.L."/>
            <person name="On S.L.W."/>
            <person name="StLeger J."/>
            <person name="Foster G."/>
            <person name="Parker C.T."/>
        </authorList>
    </citation>
    <scope>NUCLEOTIDE SEQUENCE</scope>
    <source>
        <strain evidence="1">525.92</strain>
    </source>
</reference>
<dbReference type="HOGENOM" id="CLU_101742_0_0_7"/>
<proteinExistence type="predicted"/>
<accession>A7GYL7</accession>
<dbReference type="InterPro" id="IPR011989">
    <property type="entry name" value="ARM-like"/>
</dbReference>
<sequence length="205" mass="23555">MGKSEFISYHYGLLFDKNLSDDLRLSLETKFKLHAKAGEDMLLEKLQNATDDEMRAKILFMLGAESKFHRSETLKFAREFTKSSDDGLRQTALIVLGWLGGREDLSLLRAHLLNDENAKCRAWSASSFMQMWFRKEDEILKKTAFESFQKALEIEHDTFVLACILDAIRQIGKTKLGIFQRALDELNTTEIDAAKARAVRFLNKI</sequence>
<dbReference type="KEGG" id="ccv:CCV52592_1994"/>
<dbReference type="AlphaFoldDB" id="A7GYL7"/>
<dbReference type="SUPFAM" id="SSF48371">
    <property type="entry name" value="ARM repeat"/>
    <property type="match status" value="1"/>
</dbReference>
<dbReference type="EMBL" id="CP000767">
    <property type="protein sequence ID" value="EAU00514.2"/>
    <property type="molecule type" value="Genomic_DNA"/>
</dbReference>
<evidence type="ECO:0000313" key="1">
    <source>
        <dbReference type="EMBL" id="EAU00514.2"/>
    </source>
</evidence>
<evidence type="ECO:0000313" key="2">
    <source>
        <dbReference type="Proteomes" id="UP000006380"/>
    </source>
</evidence>
<protein>
    <recommendedName>
        <fullName evidence="3">HEAT repeat domain-containing protein</fullName>
    </recommendedName>
</protein>
<organism evidence="1 2">
    <name type="scientific">Campylobacter curvus (strain 525.92)</name>
    <dbReference type="NCBI Taxonomy" id="360105"/>
    <lineage>
        <taxon>Bacteria</taxon>
        <taxon>Pseudomonadati</taxon>
        <taxon>Campylobacterota</taxon>
        <taxon>Epsilonproteobacteria</taxon>
        <taxon>Campylobacterales</taxon>
        <taxon>Campylobacteraceae</taxon>
        <taxon>Campylobacter</taxon>
    </lineage>
</organism>
<dbReference type="Proteomes" id="UP000006380">
    <property type="component" value="Chromosome"/>
</dbReference>
<gene>
    <name evidence="1" type="ORF">CCV52592_1994</name>
</gene>
<dbReference type="STRING" id="360105.CCV52592_1994"/>
<dbReference type="InterPro" id="IPR016024">
    <property type="entry name" value="ARM-type_fold"/>
</dbReference>